<accession>A0ABR0JHM4</accession>
<proteinExistence type="predicted"/>
<gene>
    <name evidence="1" type="ORF">LTR69_003030</name>
</gene>
<evidence type="ECO:0000313" key="2">
    <source>
        <dbReference type="Proteomes" id="UP001345691"/>
    </source>
</evidence>
<sequence>MSRPSDLASVDLSLSGLSSFPSQFALPRILDASSVDGRPVLDDFQDEKADLLQFQPPSPLFRTDTLEDELTAIQDSTFLSDDSGVADLHHDCQPERERVHEHNNALMSTPSDLNLDLIDLHQTPFIAANLADLTIWHETFTSLTIAEPSEATHIHLSAHATTLYRFVVHSLLPYVADLEKYSDAAMRDNEKLVERLGEMRGHVEELGEVYTREVRRSREKTQMFSEVMDMLDCFSLDEAEVVGLAHAMDDRDHDVIDG</sequence>
<organism evidence="1 2">
    <name type="scientific">Exophiala sideris</name>
    <dbReference type="NCBI Taxonomy" id="1016849"/>
    <lineage>
        <taxon>Eukaryota</taxon>
        <taxon>Fungi</taxon>
        <taxon>Dikarya</taxon>
        <taxon>Ascomycota</taxon>
        <taxon>Pezizomycotina</taxon>
        <taxon>Eurotiomycetes</taxon>
        <taxon>Chaetothyriomycetidae</taxon>
        <taxon>Chaetothyriales</taxon>
        <taxon>Herpotrichiellaceae</taxon>
        <taxon>Exophiala</taxon>
    </lineage>
</organism>
<reference evidence="1 2" key="1">
    <citation type="submission" date="2023-08" db="EMBL/GenBank/DDBJ databases">
        <title>Black Yeasts Isolated from many extreme environments.</title>
        <authorList>
            <person name="Coleine C."/>
            <person name="Stajich J.E."/>
            <person name="Selbmann L."/>
        </authorList>
    </citation>
    <scope>NUCLEOTIDE SEQUENCE [LARGE SCALE GENOMIC DNA]</scope>
    <source>
        <strain evidence="1 2">CCFEE 6328</strain>
    </source>
</reference>
<dbReference type="EMBL" id="JAVRRF010000005">
    <property type="protein sequence ID" value="KAK5065481.1"/>
    <property type="molecule type" value="Genomic_DNA"/>
</dbReference>
<keyword evidence="2" id="KW-1185">Reference proteome</keyword>
<evidence type="ECO:0008006" key="3">
    <source>
        <dbReference type="Google" id="ProtNLM"/>
    </source>
</evidence>
<comment type="caution">
    <text evidence="1">The sequence shown here is derived from an EMBL/GenBank/DDBJ whole genome shotgun (WGS) entry which is preliminary data.</text>
</comment>
<evidence type="ECO:0000313" key="1">
    <source>
        <dbReference type="EMBL" id="KAK5065481.1"/>
    </source>
</evidence>
<name>A0ABR0JHM4_9EURO</name>
<dbReference type="Proteomes" id="UP001345691">
    <property type="component" value="Unassembled WGS sequence"/>
</dbReference>
<protein>
    <recommendedName>
        <fullName evidence="3">Spindle pole body component</fullName>
    </recommendedName>
</protein>